<feature type="modified residue" description="4-aspartylphosphate" evidence="1">
    <location>
        <position position="60"/>
    </location>
</feature>
<comment type="caution">
    <text evidence="3">The sequence shown here is derived from an EMBL/GenBank/DDBJ whole genome shotgun (WGS) entry which is preliminary data.</text>
</comment>
<dbReference type="AlphaFoldDB" id="A0A3R9F527"/>
<dbReference type="PANTHER" id="PTHR43228">
    <property type="entry name" value="TWO-COMPONENT RESPONSE REGULATOR"/>
    <property type="match status" value="1"/>
</dbReference>
<sequence>MAKFEPDKFTILVVEDNNLSRKALIGMLFKSGYENILSAPDGQTAMEKIEHNHIDLVVTDINMPHINGLQLIKAIRTGATHAIPETSIIAVTSLSDVETISACMRLEIDAFLPKPVTVKDAREQIEQAVIGHTELYQQHLYDEIETDLNSCNQVQSSEPTEKNNDETITLQSLFDLRAGMTLTRDIFANNGVCLVKAGTLLDGRLVKRLCELKSIIAEQPIRVELEPTDA</sequence>
<dbReference type="Proteomes" id="UP000269041">
    <property type="component" value="Unassembled WGS sequence"/>
</dbReference>
<dbReference type="EMBL" id="RSFA01000084">
    <property type="protein sequence ID" value="RSD30101.1"/>
    <property type="molecule type" value="Genomic_DNA"/>
</dbReference>
<evidence type="ECO:0000256" key="1">
    <source>
        <dbReference type="PROSITE-ProRule" id="PRU00169"/>
    </source>
</evidence>
<dbReference type="InterPro" id="IPR052048">
    <property type="entry name" value="ST_Response_Regulator"/>
</dbReference>
<dbReference type="PANTHER" id="PTHR43228:SF1">
    <property type="entry name" value="TWO-COMPONENT RESPONSE REGULATOR ARR22"/>
    <property type="match status" value="1"/>
</dbReference>
<organism evidence="3 4">
    <name type="scientific">Vibrio pectenicida</name>
    <dbReference type="NCBI Taxonomy" id="62763"/>
    <lineage>
        <taxon>Bacteria</taxon>
        <taxon>Pseudomonadati</taxon>
        <taxon>Pseudomonadota</taxon>
        <taxon>Gammaproteobacteria</taxon>
        <taxon>Vibrionales</taxon>
        <taxon>Vibrionaceae</taxon>
        <taxon>Vibrio</taxon>
    </lineage>
</organism>
<dbReference type="PROSITE" id="PS50110">
    <property type="entry name" value="RESPONSE_REGULATORY"/>
    <property type="match status" value="1"/>
</dbReference>
<evidence type="ECO:0000313" key="3">
    <source>
        <dbReference type="EMBL" id="RSD30101.1"/>
    </source>
</evidence>
<gene>
    <name evidence="3" type="ORF">EJA03_15720</name>
</gene>
<keyword evidence="1" id="KW-0597">Phosphoprotein</keyword>
<dbReference type="SMART" id="SM00448">
    <property type="entry name" value="REC"/>
    <property type="match status" value="1"/>
</dbReference>
<dbReference type="RefSeq" id="WP_125322679.1">
    <property type="nucleotide sequence ID" value="NZ_AP024890.1"/>
</dbReference>
<proteinExistence type="predicted"/>
<keyword evidence="4" id="KW-1185">Reference proteome</keyword>
<dbReference type="CDD" id="cd17546">
    <property type="entry name" value="REC_hyHK_CKI1_RcsC-like"/>
    <property type="match status" value="1"/>
</dbReference>
<accession>A0A3R9F527</accession>
<dbReference type="Pfam" id="PF00072">
    <property type="entry name" value="Response_reg"/>
    <property type="match status" value="1"/>
</dbReference>
<reference evidence="3 4" key="1">
    <citation type="submission" date="2018-12" db="EMBL/GenBank/DDBJ databases">
        <title>Genomic taxonomy of the Vibrionaceae family.</title>
        <authorList>
            <person name="Gomez-Gil B."/>
            <person name="Enciso-Ibarra K."/>
        </authorList>
    </citation>
    <scope>NUCLEOTIDE SEQUENCE [LARGE SCALE GENOMIC DNA]</scope>
    <source>
        <strain evidence="3 4">CAIM 594</strain>
    </source>
</reference>
<evidence type="ECO:0000313" key="4">
    <source>
        <dbReference type="Proteomes" id="UP000269041"/>
    </source>
</evidence>
<dbReference type="Gene3D" id="3.40.50.2300">
    <property type="match status" value="1"/>
</dbReference>
<feature type="domain" description="Response regulatory" evidence="2">
    <location>
        <begin position="10"/>
        <end position="129"/>
    </location>
</feature>
<evidence type="ECO:0000259" key="2">
    <source>
        <dbReference type="PROSITE" id="PS50110"/>
    </source>
</evidence>
<dbReference type="InterPro" id="IPR001789">
    <property type="entry name" value="Sig_transdc_resp-reg_receiver"/>
</dbReference>
<name>A0A3R9F527_9VIBR</name>
<dbReference type="GO" id="GO:0000160">
    <property type="term" value="P:phosphorelay signal transduction system"/>
    <property type="evidence" value="ECO:0007669"/>
    <property type="project" value="InterPro"/>
</dbReference>
<dbReference type="OrthoDB" id="9800897at2"/>
<dbReference type="InterPro" id="IPR011006">
    <property type="entry name" value="CheY-like_superfamily"/>
</dbReference>
<protein>
    <submittedName>
        <fullName evidence="3">Response regulator</fullName>
    </submittedName>
</protein>
<dbReference type="SUPFAM" id="SSF52172">
    <property type="entry name" value="CheY-like"/>
    <property type="match status" value="1"/>
</dbReference>